<dbReference type="InterPro" id="IPR005467">
    <property type="entry name" value="His_kinase_dom"/>
</dbReference>
<evidence type="ECO:0000256" key="10">
    <source>
        <dbReference type="ARBA" id="ARBA00022777"/>
    </source>
</evidence>
<evidence type="ECO:0000256" key="6">
    <source>
        <dbReference type="ARBA" id="ARBA00022485"/>
    </source>
</evidence>
<comment type="catalytic activity">
    <reaction evidence="1">
        <text>ATP + protein L-histidine = ADP + protein N-phospho-L-histidine.</text>
        <dbReference type="EC" id="2.7.13.3"/>
    </reaction>
</comment>
<dbReference type="InterPro" id="IPR035965">
    <property type="entry name" value="PAS-like_dom_sf"/>
</dbReference>
<dbReference type="STRING" id="1349421.OI18_04735"/>
<evidence type="ECO:0000256" key="11">
    <source>
        <dbReference type="ARBA" id="ARBA00023004"/>
    </source>
</evidence>
<keyword evidence="7" id="KW-0963">Cytoplasm</keyword>
<dbReference type="GO" id="GO:0005737">
    <property type="term" value="C:cytoplasm"/>
    <property type="evidence" value="ECO:0007669"/>
    <property type="project" value="UniProtKB-SubCell"/>
</dbReference>
<evidence type="ECO:0000256" key="5">
    <source>
        <dbReference type="ARBA" id="ARBA00017322"/>
    </source>
</evidence>
<dbReference type="OrthoDB" id="5401121at2"/>
<dbReference type="GO" id="GO:0046872">
    <property type="term" value="F:metal ion binding"/>
    <property type="evidence" value="ECO:0007669"/>
    <property type="project" value="UniProtKB-KW"/>
</dbReference>
<dbReference type="GO" id="GO:0051539">
    <property type="term" value="F:4 iron, 4 sulfur cluster binding"/>
    <property type="evidence" value="ECO:0007669"/>
    <property type="project" value="UniProtKB-KW"/>
</dbReference>
<reference evidence="20 21" key="1">
    <citation type="submission" date="2014-11" db="EMBL/GenBank/DDBJ databases">
        <title>Genome sequence of Flavihumibacter solisilvae 3-3.</title>
        <authorList>
            <person name="Zhou G."/>
            <person name="Li M."/>
            <person name="Wang G."/>
        </authorList>
    </citation>
    <scope>NUCLEOTIDE SEQUENCE [LARGE SCALE GENOMIC DNA]</scope>
    <source>
        <strain evidence="20 21">3-3</strain>
    </source>
</reference>
<name>A0A0C1L622_9BACT</name>
<dbReference type="Gene3D" id="3.30.450.20">
    <property type="entry name" value="PAS domain"/>
    <property type="match status" value="1"/>
</dbReference>
<dbReference type="InterPro" id="IPR000014">
    <property type="entry name" value="PAS"/>
</dbReference>
<dbReference type="CDD" id="cd16917">
    <property type="entry name" value="HATPase_UhpB-NarQ-NarX-like"/>
    <property type="match status" value="1"/>
</dbReference>
<dbReference type="PROSITE" id="PS50112">
    <property type="entry name" value="PAS"/>
    <property type="match status" value="1"/>
</dbReference>
<evidence type="ECO:0000313" key="21">
    <source>
        <dbReference type="Proteomes" id="UP000031408"/>
    </source>
</evidence>
<dbReference type="CDD" id="cd19410">
    <property type="entry name" value="HK9-like_sensor"/>
    <property type="match status" value="1"/>
</dbReference>
<evidence type="ECO:0000313" key="20">
    <source>
        <dbReference type="EMBL" id="KIC95572.1"/>
    </source>
</evidence>
<evidence type="ECO:0000256" key="4">
    <source>
        <dbReference type="ARBA" id="ARBA00012438"/>
    </source>
</evidence>
<dbReference type="GO" id="GO:0000155">
    <property type="term" value="F:phosphorelay sensor kinase activity"/>
    <property type="evidence" value="ECO:0007669"/>
    <property type="project" value="InterPro"/>
</dbReference>
<dbReference type="PRINTS" id="PR00344">
    <property type="entry name" value="BCTRLSENSOR"/>
</dbReference>
<keyword evidence="21" id="KW-1185">Reference proteome</keyword>
<keyword evidence="17" id="KW-0812">Transmembrane</keyword>
<feature type="coiled-coil region" evidence="16">
    <location>
        <begin position="371"/>
        <end position="398"/>
    </location>
</feature>
<dbReference type="Pfam" id="PF08448">
    <property type="entry name" value="PAS_4"/>
    <property type="match status" value="1"/>
</dbReference>
<dbReference type="PANTHER" id="PTHR24421:SF59">
    <property type="entry name" value="OXYGEN SENSOR HISTIDINE KINASE NREB"/>
    <property type="match status" value="1"/>
</dbReference>
<evidence type="ECO:0000256" key="2">
    <source>
        <dbReference type="ARBA" id="ARBA00001966"/>
    </source>
</evidence>
<comment type="caution">
    <text evidence="20">The sequence shown here is derived from an EMBL/GenBank/DDBJ whole genome shotgun (WGS) entry which is preliminary data.</text>
</comment>
<dbReference type="Proteomes" id="UP000031408">
    <property type="component" value="Unassembled WGS sequence"/>
</dbReference>
<dbReference type="Gene3D" id="1.20.5.1930">
    <property type="match status" value="1"/>
</dbReference>
<gene>
    <name evidence="20" type="ORF">OI18_04735</name>
</gene>
<evidence type="ECO:0000256" key="15">
    <source>
        <dbReference type="ARBA" id="ARBA00030800"/>
    </source>
</evidence>
<keyword evidence="17" id="KW-1133">Transmembrane helix</keyword>
<dbReference type="PANTHER" id="PTHR24421">
    <property type="entry name" value="NITRATE/NITRITE SENSOR PROTEIN NARX-RELATED"/>
    <property type="match status" value="1"/>
</dbReference>
<dbReference type="RefSeq" id="WP_039137647.1">
    <property type="nucleotide sequence ID" value="NZ_JSVC01000005.1"/>
</dbReference>
<dbReference type="EMBL" id="JSVC01000005">
    <property type="protein sequence ID" value="KIC95572.1"/>
    <property type="molecule type" value="Genomic_DNA"/>
</dbReference>
<keyword evidence="6" id="KW-0004">4Fe-4S</keyword>
<dbReference type="InterPro" id="IPR003594">
    <property type="entry name" value="HATPase_dom"/>
</dbReference>
<dbReference type="InterPro" id="IPR036890">
    <property type="entry name" value="HATPase_C_sf"/>
</dbReference>
<dbReference type="SUPFAM" id="SSF55785">
    <property type="entry name" value="PYP-like sensor domain (PAS domain)"/>
    <property type="match status" value="1"/>
</dbReference>
<evidence type="ECO:0000256" key="8">
    <source>
        <dbReference type="ARBA" id="ARBA00022679"/>
    </source>
</evidence>
<evidence type="ECO:0000256" key="9">
    <source>
        <dbReference type="ARBA" id="ARBA00022723"/>
    </source>
</evidence>
<evidence type="ECO:0000256" key="12">
    <source>
        <dbReference type="ARBA" id="ARBA00023012"/>
    </source>
</evidence>
<evidence type="ECO:0000256" key="16">
    <source>
        <dbReference type="SAM" id="Coils"/>
    </source>
</evidence>
<comment type="subcellular location">
    <subcellularLocation>
        <location evidence="3">Cytoplasm</location>
    </subcellularLocation>
</comment>
<keyword evidence="10" id="KW-0418">Kinase</keyword>
<dbReference type="Gene3D" id="3.30.565.10">
    <property type="entry name" value="Histidine kinase-like ATPase, C-terminal domain"/>
    <property type="match status" value="1"/>
</dbReference>
<keyword evidence="8" id="KW-0808">Transferase</keyword>
<accession>A0A0C1L622</accession>
<proteinExistence type="predicted"/>
<dbReference type="InterPro" id="IPR013656">
    <property type="entry name" value="PAS_4"/>
</dbReference>
<feature type="domain" description="PAS" evidence="19">
    <location>
        <begin position="253"/>
        <end position="323"/>
    </location>
</feature>
<evidence type="ECO:0000259" key="18">
    <source>
        <dbReference type="PROSITE" id="PS50109"/>
    </source>
</evidence>
<dbReference type="PROSITE" id="PS50109">
    <property type="entry name" value="HIS_KIN"/>
    <property type="match status" value="1"/>
</dbReference>
<dbReference type="InterPro" id="IPR004358">
    <property type="entry name" value="Sig_transdc_His_kin-like_C"/>
</dbReference>
<protein>
    <recommendedName>
        <fullName evidence="5">Oxygen sensor histidine kinase NreB</fullName>
        <ecNumber evidence="4">2.7.13.3</ecNumber>
    </recommendedName>
    <alternativeName>
        <fullName evidence="15">Nitrogen regulation protein B</fullName>
    </alternativeName>
</protein>
<keyword evidence="9" id="KW-0479">Metal-binding</keyword>
<evidence type="ECO:0000256" key="3">
    <source>
        <dbReference type="ARBA" id="ARBA00004496"/>
    </source>
</evidence>
<dbReference type="NCBIfam" id="TIGR00229">
    <property type="entry name" value="sensory_box"/>
    <property type="match status" value="1"/>
</dbReference>
<dbReference type="EC" id="2.7.13.3" evidence="4"/>
<dbReference type="Pfam" id="PF05227">
    <property type="entry name" value="CHASE3"/>
    <property type="match status" value="1"/>
</dbReference>
<evidence type="ECO:0000256" key="17">
    <source>
        <dbReference type="SAM" id="Phobius"/>
    </source>
</evidence>
<evidence type="ECO:0000256" key="14">
    <source>
        <dbReference type="ARBA" id="ARBA00024827"/>
    </source>
</evidence>
<keyword evidence="16" id="KW-0175">Coiled coil</keyword>
<dbReference type="SUPFAM" id="SSF55874">
    <property type="entry name" value="ATPase domain of HSP90 chaperone/DNA topoisomerase II/histidine kinase"/>
    <property type="match status" value="1"/>
</dbReference>
<evidence type="ECO:0000256" key="13">
    <source>
        <dbReference type="ARBA" id="ARBA00023014"/>
    </source>
</evidence>
<dbReference type="InterPro" id="IPR007891">
    <property type="entry name" value="CHASE3"/>
</dbReference>
<dbReference type="SMART" id="SM00091">
    <property type="entry name" value="PAS"/>
    <property type="match status" value="1"/>
</dbReference>
<dbReference type="InterPro" id="IPR011712">
    <property type="entry name" value="Sig_transdc_His_kin_sub3_dim/P"/>
</dbReference>
<keyword evidence="12" id="KW-0902">Two-component regulatory system</keyword>
<dbReference type="SMART" id="SM00387">
    <property type="entry name" value="HATPase_c"/>
    <property type="match status" value="1"/>
</dbReference>
<keyword evidence="17" id="KW-0472">Membrane</keyword>
<organism evidence="20 21">
    <name type="scientific">Flavihumibacter solisilvae</name>
    <dbReference type="NCBI Taxonomy" id="1349421"/>
    <lineage>
        <taxon>Bacteria</taxon>
        <taxon>Pseudomonadati</taxon>
        <taxon>Bacteroidota</taxon>
        <taxon>Chitinophagia</taxon>
        <taxon>Chitinophagales</taxon>
        <taxon>Chitinophagaceae</taxon>
        <taxon>Flavihumibacter</taxon>
    </lineage>
</organism>
<keyword evidence="13" id="KW-0411">Iron-sulfur</keyword>
<feature type="transmembrane region" description="Helical" evidence="17">
    <location>
        <begin position="217"/>
        <end position="237"/>
    </location>
</feature>
<dbReference type="InterPro" id="IPR050482">
    <property type="entry name" value="Sensor_HK_TwoCompSys"/>
</dbReference>
<dbReference type="AlphaFoldDB" id="A0A0C1L622"/>
<feature type="transmembrane region" description="Helical" evidence="17">
    <location>
        <begin position="42"/>
        <end position="58"/>
    </location>
</feature>
<keyword evidence="11" id="KW-0408">Iron</keyword>
<dbReference type="Pfam" id="PF02518">
    <property type="entry name" value="HATPase_c"/>
    <property type="match status" value="1"/>
</dbReference>
<dbReference type="CDD" id="cd00130">
    <property type="entry name" value="PAS"/>
    <property type="match status" value="1"/>
</dbReference>
<dbReference type="GO" id="GO:0046983">
    <property type="term" value="F:protein dimerization activity"/>
    <property type="evidence" value="ECO:0007669"/>
    <property type="project" value="InterPro"/>
</dbReference>
<dbReference type="Pfam" id="PF07730">
    <property type="entry name" value="HisKA_3"/>
    <property type="match status" value="1"/>
</dbReference>
<evidence type="ECO:0000256" key="1">
    <source>
        <dbReference type="ARBA" id="ARBA00000085"/>
    </source>
</evidence>
<comment type="function">
    <text evidence="14">Member of the two-component regulatory system NreB/NreC involved in the control of dissimilatory nitrate/nitrite reduction in response to oxygen. NreB functions as a direct oxygen sensor histidine kinase which is autophosphorylated, in the absence of oxygen, probably at the conserved histidine residue, and transfers its phosphate group probably to a conserved aspartate residue of NreC. NreB/NreC activates the expression of the nitrate (narGHJI) and nitrite (nir) reductase operons, as well as the putative nitrate transporter gene narT.</text>
</comment>
<evidence type="ECO:0000256" key="7">
    <source>
        <dbReference type="ARBA" id="ARBA00022490"/>
    </source>
</evidence>
<dbReference type="GO" id="GO:0016020">
    <property type="term" value="C:membrane"/>
    <property type="evidence" value="ECO:0007669"/>
    <property type="project" value="InterPro"/>
</dbReference>
<sequence>MIKRIMLQDNIIRHWLGQVVPGITEYGIKKLNHPRLTNERKFLALSIIIIAGILFLGAKTLDNNFLQQEAAHQVDHTRQVMNDAEQISALIKDLELGARGYVITGDHTFLLPFYTIRQTIFYRIANLKAISKDNHEQQARLDTLKNLLQQKLAFLETCIQMRRKGSKVAENYIKENADVNRLAFLENIISAIKAEENRTLATRIEANEKSISAFTTIYLVFFTVLLALSTAFFMTLWKNMRTTMMAKMSLENNRQLLQSIIDNTTSLIYVKDMYGRYTLVNTTFVKTLGLSQEDIIGKTVFEFLDFDRAAANTKLDDQVLGERKLLETEEDMVINGQSHHYYTIKFPLANRNGEVYALVGISTDITDLIIRQELQRQREIVENTIEAQENERKEIGIELHDNISQLLASAKMMLDTALHTTESKDPRLEKARNDIFTAINESRKLSHALVSPFLKNEPITDAIEQLVKDINLAGRMEARMKCSGKKQLNALSEKLKLTLFRICQEQLNNILKYSRASNILIDLKIVSGQVYLEISDDGIGFDPQLKPKGIGLRNIAGRVQFHSGNMQINSSPNNGCTLKIEIPMTAATHPVV</sequence>
<evidence type="ECO:0000259" key="19">
    <source>
        <dbReference type="PROSITE" id="PS50112"/>
    </source>
</evidence>
<feature type="domain" description="Histidine kinase" evidence="18">
    <location>
        <begin position="394"/>
        <end position="586"/>
    </location>
</feature>
<comment type="cofactor">
    <cofactor evidence="2">
        <name>[4Fe-4S] cluster</name>
        <dbReference type="ChEBI" id="CHEBI:49883"/>
    </cofactor>
</comment>